<evidence type="ECO:0000256" key="10">
    <source>
        <dbReference type="HAMAP-Rule" id="MF_00123"/>
    </source>
</evidence>
<dbReference type="PRINTS" id="PR01038">
    <property type="entry name" value="TRNASYNTHARG"/>
</dbReference>
<dbReference type="InterPro" id="IPR035684">
    <property type="entry name" value="ArgRS_core"/>
</dbReference>
<evidence type="ECO:0000256" key="11">
    <source>
        <dbReference type="RuleBase" id="RU363038"/>
    </source>
</evidence>
<dbReference type="SMART" id="SM00836">
    <property type="entry name" value="DALR_1"/>
    <property type="match status" value="1"/>
</dbReference>
<dbReference type="Gene3D" id="3.40.50.620">
    <property type="entry name" value="HUPs"/>
    <property type="match status" value="1"/>
</dbReference>
<dbReference type="InterPro" id="IPR008909">
    <property type="entry name" value="DALR_anticod-bd"/>
</dbReference>
<protein>
    <recommendedName>
        <fullName evidence="10">Arginine--tRNA ligase</fullName>
        <ecNumber evidence="10">6.1.1.19</ecNumber>
    </recommendedName>
    <alternativeName>
        <fullName evidence="10">Arginyl-tRNA synthetase</fullName>
        <shortName evidence="10">ArgRS</shortName>
    </alternativeName>
</protein>
<dbReference type="EMBL" id="DVMQ01000014">
    <property type="protein sequence ID" value="HIU24078.1"/>
    <property type="molecule type" value="Genomic_DNA"/>
</dbReference>
<dbReference type="Pfam" id="PF00750">
    <property type="entry name" value="tRNA-synt_1d"/>
    <property type="match status" value="1"/>
</dbReference>
<evidence type="ECO:0000259" key="12">
    <source>
        <dbReference type="SMART" id="SM00836"/>
    </source>
</evidence>
<evidence type="ECO:0000313" key="15">
    <source>
        <dbReference type="Proteomes" id="UP000824078"/>
    </source>
</evidence>
<evidence type="ECO:0000256" key="8">
    <source>
        <dbReference type="ARBA" id="ARBA00023146"/>
    </source>
</evidence>
<dbReference type="GO" id="GO:0005737">
    <property type="term" value="C:cytoplasm"/>
    <property type="evidence" value="ECO:0007669"/>
    <property type="project" value="UniProtKB-SubCell"/>
</dbReference>
<dbReference type="Gene3D" id="1.10.730.10">
    <property type="entry name" value="Isoleucyl-tRNA Synthetase, Domain 1"/>
    <property type="match status" value="1"/>
</dbReference>
<reference evidence="14" key="2">
    <citation type="journal article" date="2021" name="PeerJ">
        <title>Extensive microbial diversity within the chicken gut microbiome revealed by metagenomics and culture.</title>
        <authorList>
            <person name="Gilroy R."/>
            <person name="Ravi A."/>
            <person name="Getino M."/>
            <person name="Pursley I."/>
            <person name="Horton D.L."/>
            <person name="Alikhan N.F."/>
            <person name="Baker D."/>
            <person name="Gharbi K."/>
            <person name="Hall N."/>
            <person name="Watson M."/>
            <person name="Adriaenssens E.M."/>
            <person name="Foster-Nyarko E."/>
            <person name="Jarju S."/>
            <person name="Secka A."/>
            <person name="Antonio M."/>
            <person name="Oren A."/>
            <person name="Chaudhuri R.R."/>
            <person name="La Ragione R."/>
            <person name="Hildebrand F."/>
            <person name="Pallen M.J."/>
        </authorList>
    </citation>
    <scope>NUCLEOTIDE SEQUENCE</scope>
    <source>
        <strain evidence="14">ChiHjej12B11-29160</strain>
    </source>
</reference>
<evidence type="ECO:0000256" key="7">
    <source>
        <dbReference type="ARBA" id="ARBA00022917"/>
    </source>
</evidence>
<name>A0A9D1HYT3_9ACTN</name>
<evidence type="ECO:0000259" key="13">
    <source>
        <dbReference type="SMART" id="SM01016"/>
    </source>
</evidence>
<dbReference type="PANTHER" id="PTHR11956">
    <property type="entry name" value="ARGINYL-TRNA SYNTHETASE"/>
    <property type="match status" value="1"/>
</dbReference>
<evidence type="ECO:0000256" key="2">
    <source>
        <dbReference type="ARBA" id="ARBA00005594"/>
    </source>
</evidence>
<dbReference type="InterPro" id="IPR009080">
    <property type="entry name" value="tRNAsynth_Ia_anticodon-bd"/>
</dbReference>
<comment type="subunit">
    <text evidence="10">Monomer.</text>
</comment>
<keyword evidence="8 10" id="KW-0030">Aminoacyl-tRNA synthetase</keyword>
<dbReference type="Proteomes" id="UP000824078">
    <property type="component" value="Unassembled WGS sequence"/>
</dbReference>
<comment type="catalytic activity">
    <reaction evidence="9 10">
        <text>tRNA(Arg) + L-arginine + ATP = L-arginyl-tRNA(Arg) + AMP + diphosphate</text>
        <dbReference type="Rhea" id="RHEA:20301"/>
        <dbReference type="Rhea" id="RHEA-COMP:9658"/>
        <dbReference type="Rhea" id="RHEA-COMP:9673"/>
        <dbReference type="ChEBI" id="CHEBI:30616"/>
        <dbReference type="ChEBI" id="CHEBI:32682"/>
        <dbReference type="ChEBI" id="CHEBI:33019"/>
        <dbReference type="ChEBI" id="CHEBI:78442"/>
        <dbReference type="ChEBI" id="CHEBI:78513"/>
        <dbReference type="ChEBI" id="CHEBI:456215"/>
        <dbReference type="EC" id="6.1.1.19"/>
    </reaction>
</comment>
<dbReference type="GO" id="GO:0006420">
    <property type="term" value="P:arginyl-tRNA aminoacylation"/>
    <property type="evidence" value="ECO:0007669"/>
    <property type="project" value="UniProtKB-UniRule"/>
</dbReference>
<evidence type="ECO:0000256" key="9">
    <source>
        <dbReference type="ARBA" id="ARBA00049339"/>
    </source>
</evidence>
<dbReference type="InterPro" id="IPR001278">
    <property type="entry name" value="Arg-tRNA-ligase"/>
</dbReference>
<evidence type="ECO:0000256" key="5">
    <source>
        <dbReference type="ARBA" id="ARBA00022741"/>
    </source>
</evidence>
<dbReference type="InterPro" id="IPR001412">
    <property type="entry name" value="aa-tRNA-synth_I_CS"/>
</dbReference>
<dbReference type="HAMAP" id="MF_00123">
    <property type="entry name" value="Arg_tRNA_synth"/>
    <property type="match status" value="1"/>
</dbReference>
<proteinExistence type="inferred from homology"/>
<dbReference type="NCBIfam" id="TIGR00456">
    <property type="entry name" value="argS"/>
    <property type="match status" value="1"/>
</dbReference>
<keyword evidence="4 10" id="KW-0436">Ligase</keyword>
<sequence>MPETIEELVKQAIAAAQEVGELPAFEVEDCGIERPADTDHGEWTSTVALRSARLAKMAPAKIAAAIVAHMPSHEAIDHVEVAGPGFINFYLSVAAVTDVFRKVREEGNDFARVDVGHGLHINYEFVSANPTGPLHVGHGRWCALGDSMCNIFEHAGYVVDREYYINDHGSQMDVFGSSVATRYLQIAQLIRERSLDPQEACDVLLADREAYVEDEEDKHPDSHPYMDAFNEMLGGNSYGGDYVIEIARDLYCSDGDVWVDADPEKRALEFRERSYKAMLDRIKATCHEVRCDFDTWFSERSLYKKDADGTSQVDRAFKRLDEMGYLYTTDDGALWFRSTALGDDKDRVLIKSNGEYTYFASDVAYHWNKFQRCEYAIDLWGADHHGYIARVTNVCDALGYPGKFEVDLGQFVNLLRNGVPVRMSKRKGTMVAFQELVDEVGVDATRYTLLSKSSNQTIDFDIEAVKERSNANPVYYVQYAHARICSILRRAAGVDDAQAEAMGMDAVAEQAIGENYDLSLLVDPTELTLARKISSMSDLIASAARDRAPFRLTHYLEELAADFHGFYSACQVLPSEGRPVAPELSRARLAACDAVRKVLALNLRLIGVSAPEKM</sequence>
<dbReference type="FunFam" id="1.10.730.10:FF:000008">
    <property type="entry name" value="Arginine--tRNA ligase"/>
    <property type="match status" value="1"/>
</dbReference>
<dbReference type="GO" id="GO:0005524">
    <property type="term" value="F:ATP binding"/>
    <property type="evidence" value="ECO:0007669"/>
    <property type="project" value="UniProtKB-UniRule"/>
</dbReference>
<dbReference type="CDD" id="cd00671">
    <property type="entry name" value="ArgRS_core"/>
    <property type="match status" value="1"/>
</dbReference>
<evidence type="ECO:0000313" key="14">
    <source>
        <dbReference type="EMBL" id="HIU24078.1"/>
    </source>
</evidence>
<reference evidence="14" key="1">
    <citation type="submission" date="2020-10" db="EMBL/GenBank/DDBJ databases">
        <authorList>
            <person name="Gilroy R."/>
        </authorList>
    </citation>
    <scope>NUCLEOTIDE SEQUENCE</scope>
    <source>
        <strain evidence="14">ChiHjej12B11-29160</strain>
    </source>
</reference>
<organism evidence="14 15">
    <name type="scientific">Candidatus Coprovicinus avistercoris</name>
    <dbReference type="NCBI Taxonomy" id="2840754"/>
    <lineage>
        <taxon>Bacteria</taxon>
        <taxon>Bacillati</taxon>
        <taxon>Actinomycetota</taxon>
        <taxon>Coriobacteriia</taxon>
        <taxon>Coriobacteriales</taxon>
        <taxon>Coriobacteriaceae</taxon>
        <taxon>Coriobacteriaceae incertae sedis</taxon>
        <taxon>Candidatus Coprovicinus</taxon>
    </lineage>
</organism>
<keyword evidence="7 10" id="KW-0648">Protein biosynthesis</keyword>
<dbReference type="Gene3D" id="3.30.1360.70">
    <property type="entry name" value="Arginyl tRNA synthetase N-terminal domain"/>
    <property type="match status" value="1"/>
</dbReference>
<keyword evidence="3 10" id="KW-0963">Cytoplasm</keyword>
<dbReference type="InterPro" id="IPR014729">
    <property type="entry name" value="Rossmann-like_a/b/a_fold"/>
</dbReference>
<comment type="subcellular location">
    <subcellularLocation>
        <location evidence="1 10">Cytoplasm</location>
    </subcellularLocation>
</comment>
<accession>A0A9D1HYT3</accession>
<dbReference type="InterPro" id="IPR036695">
    <property type="entry name" value="Arg-tRNA-synth_N_sf"/>
</dbReference>
<feature type="short sequence motif" description="'HIGH' region" evidence="10">
    <location>
        <begin position="128"/>
        <end position="138"/>
    </location>
</feature>
<evidence type="ECO:0000256" key="4">
    <source>
        <dbReference type="ARBA" id="ARBA00022598"/>
    </source>
</evidence>
<dbReference type="AlphaFoldDB" id="A0A9D1HYT3"/>
<keyword evidence="5 10" id="KW-0547">Nucleotide-binding</keyword>
<dbReference type="SUPFAM" id="SSF47323">
    <property type="entry name" value="Anticodon-binding domain of a subclass of class I aminoacyl-tRNA synthetases"/>
    <property type="match status" value="1"/>
</dbReference>
<dbReference type="EC" id="6.1.1.19" evidence="10"/>
<comment type="caution">
    <text evidence="14">The sequence shown here is derived from an EMBL/GenBank/DDBJ whole genome shotgun (WGS) entry which is preliminary data.</text>
</comment>
<dbReference type="SMART" id="SM01016">
    <property type="entry name" value="Arg_tRNA_synt_N"/>
    <property type="match status" value="1"/>
</dbReference>
<evidence type="ECO:0000256" key="6">
    <source>
        <dbReference type="ARBA" id="ARBA00022840"/>
    </source>
</evidence>
<keyword evidence="6 10" id="KW-0067">ATP-binding</keyword>
<comment type="similarity">
    <text evidence="2 10 11">Belongs to the class-I aminoacyl-tRNA synthetase family.</text>
</comment>
<dbReference type="Pfam" id="PF03485">
    <property type="entry name" value="Arg_tRNA_synt_N"/>
    <property type="match status" value="1"/>
</dbReference>
<feature type="domain" description="DALR anticodon binding" evidence="12">
    <location>
        <begin position="477"/>
        <end position="614"/>
    </location>
</feature>
<dbReference type="InterPro" id="IPR005148">
    <property type="entry name" value="Arg-tRNA-synth_N"/>
</dbReference>
<dbReference type="PROSITE" id="PS00178">
    <property type="entry name" value="AA_TRNA_LIGASE_I"/>
    <property type="match status" value="1"/>
</dbReference>
<dbReference type="SUPFAM" id="SSF55190">
    <property type="entry name" value="Arginyl-tRNA synthetase (ArgRS), N-terminal 'additional' domain"/>
    <property type="match status" value="1"/>
</dbReference>
<gene>
    <name evidence="10" type="primary">argS</name>
    <name evidence="14" type="ORF">IAD17_04075</name>
</gene>
<dbReference type="GO" id="GO:0004814">
    <property type="term" value="F:arginine-tRNA ligase activity"/>
    <property type="evidence" value="ECO:0007669"/>
    <property type="project" value="UniProtKB-UniRule"/>
</dbReference>
<dbReference type="PANTHER" id="PTHR11956:SF5">
    <property type="entry name" value="ARGININE--TRNA LIGASE, CYTOPLASMIC"/>
    <property type="match status" value="1"/>
</dbReference>
<evidence type="ECO:0000256" key="1">
    <source>
        <dbReference type="ARBA" id="ARBA00004496"/>
    </source>
</evidence>
<evidence type="ECO:0000256" key="3">
    <source>
        <dbReference type="ARBA" id="ARBA00022490"/>
    </source>
</evidence>
<dbReference type="Pfam" id="PF05746">
    <property type="entry name" value="DALR_1"/>
    <property type="match status" value="1"/>
</dbReference>
<feature type="domain" description="Arginyl tRNA synthetase N-terminal" evidence="13">
    <location>
        <begin position="3"/>
        <end position="91"/>
    </location>
</feature>
<dbReference type="SUPFAM" id="SSF52374">
    <property type="entry name" value="Nucleotidylyl transferase"/>
    <property type="match status" value="1"/>
</dbReference>